<name>A0ABV8A2U7_9DEIO</name>
<gene>
    <name evidence="2" type="ORF">ACFOPQ_04445</name>
</gene>
<dbReference type="RefSeq" id="WP_380076166.1">
    <property type="nucleotide sequence ID" value="NZ_JBHRZF010000042.1"/>
</dbReference>
<organism evidence="2 3">
    <name type="scientific">Deinococcus antarcticus</name>
    <dbReference type="NCBI Taxonomy" id="1298767"/>
    <lineage>
        <taxon>Bacteria</taxon>
        <taxon>Thermotogati</taxon>
        <taxon>Deinococcota</taxon>
        <taxon>Deinococci</taxon>
        <taxon>Deinococcales</taxon>
        <taxon>Deinococcaceae</taxon>
        <taxon>Deinococcus</taxon>
    </lineage>
</organism>
<reference evidence="3" key="1">
    <citation type="journal article" date="2019" name="Int. J. Syst. Evol. Microbiol.">
        <title>The Global Catalogue of Microorganisms (GCM) 10K type strain sequencing project: providing services to taxonomists for standard genome sequencing and annotation.</title>
        <authorList>
            <consortium name="The Broad Institute Genomics Platform"/>
            <consortium name="The Broad Institute Genome Sequencing Center for Infectious Disease"/>
            <person name="Wu L."/>
            <person name="Ma J."/>
        </authorList>
    </citation>
    <scope>NUCLEOTIDE SEQUENCE [LARGE SCALE GENOMIC DNA]</scope>
    <source>
        <strain evidence="3">CCTCC AB 2013263</strain>
    </source>
</reference>
<sequence length="128" mass="13414">MSQDIKAPQTRLSALRDILRNAVLLGILAASVGAAAGYIGSGSAWAGALRGMNWASLALAVYAGMIVVGHGQVRQIDRNAHLQHLRTDAAPQGGYPWVAILTAFLASLTCGGLWWAVREVLTGPVLNP</sequence>
<keyword evidence="3" id="KW-1185">Reference proteome</keyword>
<evidence type="ECO:0000256" key="1">
    <source>
        <dbReference type="SAM" id="Phobius"/>
    </source>
</evidence>
<dbReference type="EMBL" id="JBHRZF010000042">
    <property type="protein sequence ID" value="MFC3860013.1"/>
    <property type="molecule type" value="Genomic_DNA"/>
</dbReference>
<accession>A0ABV8A2U7</accession>
<feature type="transmembrane region" description="Helical" evidence="1">
    <location>
        <begin position="94"/>
        <end position="117"/>
    </location>
</feature>
<keyword evidence="1" id="KW-1133">Transmembrane helix</keyword>
<evidence type="ECO:0000313" key="2">
    <source>
        <dbReference type="EMBL" id="MFC3860013.1"/>
    </source>
</evidence>
<protein>
    <submittedName>
        <fullName evidence="2">Uncharacterized protein</fullName>
    </submittedName>
</protein>
<dbReference type="Proteomes" id="UP001595748">
    <property type="component" value="Unassembled WGS sequence"/>
</dbReference>
<evidence type="ECO:0000313" key="3">
    <source>
        <dbReference type="Proteomes" id="UP001595748"/>
    </source>
</evidence>
<keyword evidence="1" id="KW-0812">Transmembrane</keyword>
<keyword evidence="1" id="KW-0472">Membrane</keyword>
<feature type="transmembrane region" description="Helical" evidence="1">
    <location>
        <begin position="21"/>
        <end position="40"/>
    </location>
</feature>
<feature type="transmembrane region" description="Helical" evidence="1">
    <location>
        <begin position="52"/>
        <end position="73"/>
    </location>
</feature>
<proteinExistence type="predicted"/>
<comment type="caution">
    <text evidence="2">The sequence shown here is derived from an EMBL/GenBank/DDBJ whole genome shotgun (WGS) entry which is preliminary data.</text>
</comment>